<dbReference type="Pfam" id="PF12730">
    <property type="entry name" value="ABC2_membrane_4"/>
    <property type="match status" value="1"/>
</dbReference>
<evidence type="ECO:0000313" key="3">
    <source>
        <dbReference type="Proteomes" id="UP000033052"/>
    </source>
</evidence>
<dbReference type="GeneID" id="92937939"/>
<feature type="transmembrane region" description="Helical" evidence="1">
    <location>
        <begin position="18"/>
        <end position="40"/>
    </location>
</feature>
<feature type="transmembrane region" description="Helical" evidence="1">
    <location>
        <begin position="182"/>
        <end position="201"/>
    </location>
</feature>
<protein>
    <recommendedName>
        <fullName evidence="4">ABC transporter permease</fullName>
    </recommendedName>
</protein>
<keyword evidence="1" id="KW-1133">Transmembrane helix</keyword>
<keyword evidence="1" id="KW-0472">Membrane</keyword>
<organism evidence="2 3">
    <name type="scientific">Clostridium sporogenes</name>
    <dbReference type="NCBI Taxonomy" id="1509"/>
    <lineage>
        <taxon>Bacteria</taxon>
        <taxon>Bacillati</taxon>
        <taxon>Bacillota</taxon>
        <taxon>Clostridia</taxon>
        <taxon>Eubacteriales</taxon>
        <taxon>Clostridiaceae</taxon>
        <taxon>Clostridium</taxon>
    </lineage>
</organism>
<feature type="transmembrane region" description="Helical" evidence="1">
    <location>
        <begin position="115"/>
        <end position="143"/>
    </location>
</feature>
<dbReference type="KEGG" id="cld:CLSPO_c12100"/>
<dbReference type="AlphaFoldDB" id="A0A7U4JML8"/>
<feature type="transmembrane region" description="Helical" evidence="1">
    <location>
        <begin position="75"/>
        <end position="94"/>
    </location>
</feature>
<name>A0A7U4JML8_CLOSG</name>
<reference evidence="2 3" key="1">
    <citation type="journal article" date="2015" name="PLoS ONE">
        <title>A universal mariner transposon system for forward genetic studies in the genus clostridium.</title>
        <authorList>
            <person name="Zhang Y."/>
            <person name="Grosse-Honebrink A."/>
            <person name="Minton N.P."/>
        </authorList>
    </citation>
    <scope>NUCLEOTIDE SEQUENCE [LARGE SCALE GENOMIC DNA]</scope>
    <source>
        <strain evidence="2 3">NCIMB 10696</strain>
    </source>
</reference>
<evidence type="ECO:0000313" key="2">
    <source>
        <dbReference type="EMBL" id="AKC61930.1"/>
    </source>
</evidence>
<evidence type="ECO:0000256" key="1">
    <source>
        <dbReference type="SAM" id="Phobius"/>
    </source>
</evidence>
<keyword evidence="1" id="KW-0812">Transmembrane</keyword>
<evidence type="ECO:0008006" key="4">
    <source>
        <dbReference type="Google" id="ProtNLM"/>
    </source>
</evidence>
<dbReference type="CDD" id="cd21809">
    <property type="entry name" value="ABC-2_lan_permease-like"/>
    <property type="match status" value="1"/>
</dbReference>
<proteinExistence type="predicted"/>
<gene>
    <name evidence="2" type="ORF">CLSPO_c12100</name>
</gene>
<dbReference type="EMBL" id="CP009225">
    <property type="protein sequence ID" value="AKC61930.1"/>
    <property type="molecule type" value="Genomic_DNA"/>
</dbReference>
<feature type="transmembrane region" description="Helical" evidence="1">
    <location>
        <begin position="149"/>
        <end position="170"/>
    </location>
</feature>
<sequence>MSLLCLLKIEFIKQKRGFLWKIVFIIPLVALCLFSTYLYIKYNSLISLNALKQFEKFGAKTKLDILLFVNHQGSLWFMLSSLIFILAATQINFMEHKENCWKSVLSLPLNRTKVYLSKWLVVFIFCSISIVLNSLGFVIILFIFKLGNFINGTIIFKYIIFQILCSLSIISFQQFISSYFKNLLVPLTIAFIGITNTFMFWQSNFLSNIIPYMPTLRAIPLGDGKDAKTAVISSIISGILWLTIGILEFKNKDIK</sequence>
<dbReference type="RefSeq" id="WP_003490347.1">
    <property type="nucleotide sequence ID" value="NZ_CP009225.1"/>
</dbReference>
<feature type="transmembrane region" description="Helical" evidence="1">
    <location>
        <begin position="230"/>
        <end position="249"/>
    </location>
</feature>
<accession>A0A7U4JML8</accession>
<dbReference type="Proteomes" id="UP000033052">
    <property type="component" value="Chromosome"/>
</dbReference>